<dbReference type="RefSeq" id="WP_237092435.1">
    <property type="nucleotide sequence ID" value="NZ_JAKKDL010000002.1"/>
</dbReference>
<feature type="signal peptide" evidence="1">
    <location>
        <begin position="1"/>
        <end position="20"/>
    </location>
</feature>
<evidence type="ECO:0000313" key="3">
    <source>
        <dbReference type="Proteomes" id="UP001201397"/>
    </source>
</evidence>
<evidence type="ECO:0000313" key="2">
    <source>
        <dbReference type="EMBL" id="MCF7529152.1"/>
    </source>
</evidence>
<protein>
    <recommendedName>
        <fullName evidence="4">Lipoprotein</fullName>
    </recommendedName>
</protein>
<evidence type="ECO:0008006" key="4">
    <source>
        <dbReference type="Google" id="ProtNLM"/>
    </source>
</evidence>
<dbReference type="EMBL" id="JAKKDL010000002">
    <property type="protein sequence ID" value="MCF7529152.1"/>
    <property type="molecule type" value="Genomic_DNA"/>
</dbReference>
<reference evidence="2" key="1">
    <citation type="submission" date="2022-01" db="EMBL/GenBank/DDBJ databases">
        <title>Neisseria sp. ZJ104.</title>
        <authorList>
            <person name="Yang C."/>
        </authorList>
    </citation>
    <scope>NUCLEOTIDE SEQUENCE</scope>
    <source>
        <strain evidence="2">ZJ104</strain>
    </source>
</reference>
<evidence type="ECO:0000256" key="1">
    <source>
        <dbReference type="SAM" id="SignalP"/>
    </source>
</evidence>
<feature type="chain" id="PRO_5043856982" description="Lipoprotein" evidence="1">
    <location>
        <begin position="21"/>
        <end position="129"/>
    </location>
</feature>
<organism evidence="2 3">
    <name type="scientific">Neisseria lisongii</name>
    <dbReference type="NCBI Taxonomy" id="2912188"/>
    <lineage>
        <taxon>Bacteria</taxon>
        <taxon>Pseudomonadati</taxon>
        <taxon>Pseudomonadota</taxon>
        <taxon>Betaproteobacteria</taxon>
        <taxon>Neisseriales</taxon>
        <taxon>Neisseriaceae</taxon>
        <taxon>Neisseria</taxon>
    </lineage>
</organism>
<dbReference type="PROSITE" id="PS51257">
    <property type="entry name" value="PROKAR_LIPOPROTEIN"/>
    <property type="match status" value="1"/>
</dbReference>
<dbReference type="Proteomes" id="UP001201397">
    <property type="component" value="Unassembled WGS sequence"/>
</dbReference>
<gene>
    <name evidence="2" type="ORF">L4H06_02750</name>
</gene>
<accession>A0AAW5AGD6</accession>
<comment type="caution">
    <text evidence="2">The sequence shown here is derived from an EMBL/GenBank/DDBJ whole genome shotgun (WGS) entry which is preliminary data.</text>
</comment>
<sequence>MKTLRYALPAAAALLLAACAATPEQLAQRAAAQKRYEQNLQLALAAQCDQETALLMRRQFELSEQAAPLSETDQAFRLRYIDKTNDPLFKACYQMAWQNYISQQQLQEIRYHRDYWDDYYYPFRRPLWW</sequence>
<name>A0AAW5AGD6_9NEIS</name>
<proteinExistence type="predicted"/>
<keyword evidence="1" id="KW-0732">Signal</keyword>
<dbReference type="AlphaFoldDB" id="A0AAW5AGD6"/>